<evidence type="ECO:0000259" key="6">
    <source>
        <dbReference type="Pfam" id="PF04069"/>
    </source>
</evidence>
<feature type="signal peptide" evidence="5">
    <location>
        <begin position="1"/>
        <end position="22"/>
    </location>
</feature>
<reference evidence="7" key="1">
    <citation type="submission" date="2016-04" db="EMBL/GenBank/DDBJ databases">
        <authorList>
            <person name="Evans L.H."/>
            <person name="Alamgir A."/>
            <person name="Owens N."/>
            <person name="Weber N.D."/>
            <person name="Virtaneva K."/>
            <person name="Barbian K."/>
            <person name="Babar A."/>
            <person name="Rosenke K."/>
        </authorList>
    </citation>
    <scope>NUCLEOTIDE SEQUENCE</scope>
    <source>
        <strain evidence="7">92-2</strain>
    </source>
</reference>
<dbReference type="RefSeq" id="WP_192113880.1">
    <property type="nucleotide sequence ID" value="NZ_LT598928.1"/>
</dbReference>
<protein>
    <submittedName>
        <fullName evidence="7">Substrate-binding region of ABC-type glycine betaine transport system</fullName>
    </submittedName>
</protein>
<feature type="domain" description="ABC-type glycine betaine transport system substrate-binding" evidence="6">
    <location>
        <begin position="30"/>
        <end position="277"/>
    </location>
</feature>
<evidence type="ECO:0000256" key="2">
    <source>
        <dbReference type="ARBA" id="ARBA00022448"/>
    </source>
</evidence>
<evidence type="ECO:0000256" key="4">
    <source>
        <dbReference type="ARBA" id="ARBA00023136"/>
    </source>
</evidence>
<dbReference type="PANTHER" id="PTHR47737">
    <property type="entry name" value="GLYCINE BETAINE/PROLINE BETAINE TRANSPORT SYSTEM PERMEASE PROTEIN PROW"/>
    <property type="match status" value="1"/>
</dbReference>
<keyword evidence="2" id="KW-0813">Transport</keyword>
<comment type="subcellular location">
    <subcellularLocation>
        <location evidence="1">Cell membrane</location>
    </subcellularLocation>
</comment>
<organism evidence="7">
    <name type="scientific">uncultured Desulfovibrio sp</name>
    <dbReference type="NCBI Taxonomy" id="167968"/>
    <lineage>
        <taxon>Bacteria</taxon>
        <taxon>Pseudomonadati</taxon>
        <taxon>Thermodesulfobacteriota</taxon>
        <taxon>Desulfovibrionia</taxon>
        <taxon>Desulfovibrionales</taxon>
        <taxon>Desulfovibrionaceae</taxon>
        <taxon>Desulfovibrio</taxon>
        <taxon>environmental samples</taxon>
    </lineage>
</organism>
<dbReference type="GO" id="GO:0005275">
    <property type="term" value="F:amine transmembrane transporter activity"/>
    <property type="evidence" value="ECO:0007669"/>
    <property type="project" value="TreeGrafter"/>
</dbReference>
<dbReference type="AlphaFoldDB" id="A0A212KCH9"/>
<dbReference type="GO" id="GO:0043190">
    <property type="term" value="C:ATP-binding cassette (ABC) transporter complex"/>
    <property type="evidence" value="ECO:0007669"/>
    <property type="project" value="InterPro"/>
</dbReference>
<dbReference type="PANTHER" id="PTHR47737:SF1">
    <property type="entry name" value="GLYCINE BETAINE_PROLINE BETAINE TRANSPORT SYSTEM PERMEASE PROTEIN PROW"/>
    <property type="match status" value="1"/>
</dbReference>
<dbReference type="Gene3D" id="3.40.190.100">
    <property type="entry name" value="Glycine betaine-binding periplasmic protein, domain 2"/>
    <property type="match status" value="1"/>
</dbReference>
<keyword evidence="3" id="KW-1003">Cell membrane</keyword>
<name>A0A212KCH9_9BACT</name>
<evidence type="ECO:0000313" key="7">
    <source>
        <dbReference type="EMBL" id="SBW09386.1"/>
    </source>
</evidence>
<dbReference type="CDD" id="cd13639">
    <property type="entry name" value="PBP2_OpuAC_like"/>
    <property type="match status" value="1"/>
</dbReference>
<dbReference type="EMBL" id="FLUP01000001">
    <property type="protein sequence ID" value="SBW09386.1"/>
    <property type="molecule type" value="Genomic_DNA"/>
</dbReference>
<dbReference type="Gene3D" id="3.40.190.10">
    <property type="entry name" value="Periplasmic binding protein-like II"/>
    <property type="match status" value="1"/>
</dbReference>
<keyword evidence="4" id="KW-0472">Membrane</keyword>
<dbReference type="GO" id="GO:0015871">
    <property type="term" value="P:choline transport"/>
    <property type="evidence" value="ECO:0007669"/>
    <property type="project" value="TreeGrafter"/>
</dbReference>
<sequence>MTRRLFIMVLAIMVLWVWPAQAAAGSKQNKTLKIVYVEWDCATASSNLAKAVLEDKLGYKVELLPVTQPILWTSIATGDADAMVTAWLPDTHAAMYGKVKNQVEMLGKLVGGARLGLAVPDYVPLKSIDELDANADKFKGRIVGIDPGSGLMQLTEKAIKDYDIKQLQLVEGSGTIMTSSLAEAIRKQEWIVVTAWSPHWMFGRWQMHYLDDPLGSLGKEEGIFKVGRKELKKDHPDAWAFLTNFRYEDPSQLQRLMNWNQEKGADPLENARRFMKENPQMVEAWLKK</sequence>
<proteinExistence type="predicted"/>
<feature type="chain" id="PRO_5012849446" evidence="5">
    <location>
        <begin position="23"/>
        <end position="288"/>
    </location>
</feature>
<dbReference type="GO" id="GO:0031460">
    <property type="term" value="P:glycine betaine transport"/>
    <property type="evidence" value="ECO:0007669"/>
    <property type="project" value="TreeGrafter"/>
</dbReference>
<dbReference type="Pfam" id="PF04069">
    <property type="entry name" value="OpuAC"/>
    <property type="match status" value="1"/>
</dbReference>
<dbReference type="InterPro" id="IPR007210">
    <property type="entry name" value="ABC_Gly_betaine_transp_sub-bd"/>
</dbReference>
<evidence type="ECO:0000256" key="1">
    <source>
        <dbReference type="ARBA" id="ARBA00004236"/>
    </source>
</evidence>
<gene>
    <name evidence="7" type="ORF">KM92DES2_12691</name>
</gene>
<dbReference type="GO" id="GO:0015226">
    <property type="term" value="F:carnitine transmembrane transporter activity"/>
    <property type="evidence" value="ECO:0007669"/>
    <property type="project" value="TreeGrafter"/>
</dbReference>
<dbReference type="SUPFAM" id="SSF53850">
    <property type="entry name" value="Periplasmic binding protein-like II"/>
    <property type="match status" value="1"/>
</dbReference>
<keyword evidence="5" id="KW-0732">Signal</keyword>
<evidence type="ECO:0000256" key="3">
    <source>
        <dbReference type="ARBA" id="ARBA00022475"/>
    </source>
</evidence>
<evidence type="ECO:0000256" key="5">
    <source>
        <dbReference type="SAM" id="SignalP"/>
    </source>
</evidence>
<accession>A0A212KCH9</accession>